<dbReference type="SUPFAM" id="SSF46894">
    <property type="entry name" value="C-terminal effector domain of the bipartite response regulators"/>
    <property type="match status" value="1"/>
</dbReference>
<dbReference type="InterPro" id="IPR039420">
    <property type="entry name" value="WalR-like"/>
</dbReference>
<dbReference type="PANTHER" id="PTHR43214">
    <property type="entry name" value="TWO-COMPONENT RESPONSE REGULATOR"/>
    <property type="match status" value="1"/>
</dbReference>
<dbReference type="SUPFAM" id="SSF52172">
    <property type="entry name" value="CheY-like"/>
    <property type="match status" value="1"/>
</dbReference>
<proteinExistence type="predicted"/>
<comment type="caution">
    <text evidence="2">Lacks conserved residue(s) required for the propagation of feature annotation.</text>
</comment>
<dbReference type="AlphaFoldDB" id="A0A4R7VYF9"/>
<dbReference type="PRINTS" id="PR00038">
    <property type="entry name" value="HTHLUXR"/>
</dbReference>
<evidence type="ECO:0000313" key="5">
    <source>
        <dbReference type="EMBL" id="TDV55216.1"/>
    </source>
</evidence>
<keyword evidence="1" id="KW-0238">DNA-binding</keyword>
<evidence type="ECO:0000256" key="1">
    <source>
        <dbReference type="ARBA" id="ARBA00023125"/>
    </source>
</evidence>
<dbReference type="EMBL" id="SOCP01000003">
    <property type="protein sequence ID" value="TDV55216.1"/>
    <property type="molecule type" value="Genomic_DNA"/>
</dbReference>
<feature type="domain" description="HTH luxR-type" evidence="3">
    <location>
        <begin position="150"/>
        <end position="215"/>
    </location>
</feature>
<gene>
    <name evidence="5" type="ORF">CLV71_103457</name>
</gene>
<accession>A0A4R7VYF9</accession>
<dbReference type="InterPro" id="IPR000792">
    <property type="entry name" value="Tscrpt_reg_LuxR_C"/>
</dbReference>
<dbReference type="SMART" id="SM00448">
    <property type="entry name" value="REC"/>
    <property type="match status" value="1"/>
</dbReference>
<dbReference type="SMART" id="SM00421">
    <property type="entry name" value="HTH_LUXR"/>
    <property type="match status" value="1"/>
</dbReference>
<dbReference type="Pfam" id="PF00072">
    <property type="entry name" value="Response_reg"/>
    <property type="match status" value="1"/>
</dbReference>
<evidence type="ECO:0000259" key="3">
    <source>
        <dbReference type="PROSITE" id="PS50043"/>
    </source>
</evidence>
<dbReference type="GO" id="GO:0006355">
    <property type="term" value="P:regulation of DNA-templated transcription"/>
    <property type="evidence" value="ECO:0007669"/>
    <property type="project" value="InterPro"/>
</dbReference>
<dbReference type="InterPro" id="IPR011006">
    <property type="entry name" value="CheY-like_superfamily"/>
</dbReference>
<evidence type="ECO:0000313" key="6">
    <source>
        <dbReference type="Proteomes" id="UP000294927"/>
    </source>
</evidence>
<dbReference type="GO" id="GO:0003677">
    <property type="term" value="F:DNA binding"/>
    <property type="evidence" value="ECO:0007669"/>
    <property type="project" value="UniProtKB-KW"/>
</dbReference>
<dbReference type="GO" id="GO:0000160">
    <property type="term" value="P:phosphorelay signal transduction system"/>
    <property type="evidence" value="ECO:0007669"/>
    <property type="project" value="InterPro"/>
</dbReference>
<dbReference type="InterPro" id="IPR016032">
    <property type="entry name" value="Sig_transdc_resp-reg_C-effctor"/>
</dbReference>
<evidence type="ECO:0000256" key="2">
    <source>
        <dbReference type="PROSITE-ProRule" id="PRU00169"/>
    </source>
</evidence>
<comment type="caution">
    <text evidence="5">The sequence shown here is derived from an EMBL/GenBank/DDBJ whole genome shotgun (WGS) entry which is preliminary data.</text>
</comment>
<reference evidence="5 6" key="1">
    <citation type="submission" date="2019-03" db="EMBL/GenBank/DDBJ databases">
        <title>Genomic Encyclopedia of Archaeal and Bacterial Type Strains, Phase II (KMG-II): from individual species to whole genera.</title>
        <authorList>
            <person name="Goeker M."/>
        </authorList>
    </citation>
    <scope>NUCLEOTIDE SEQUENCE [LARGE SCALE GENOMIC DNA]</scope>
    <source>
        <strain evidence="5 6">DSM 45499</strain>
    </source>
</reference>
<feature type="domain" description="Response regulatory" evidence="4">
    <location>
        <begin position="19"/>
        <end position="135"/>
    </location>
</feature>
<dbReference type="OrthoDB" id="3171430at2"/>
<keyword evidence="6" id="KW-1185">Reference proteome</keyword>
<organism evidence="5 6">
    <name type="scientific">Actinophytocola oryzae</name>
    <dbReference type="NCBI Taxonomy" id="502181"/>
    <lineage>
        <taxon>Bacteria</taxon>
        <taxon>Bacillati</taxon>
        <taxon>Actinomycetota</taxon>
        <taxon>Actinomycetes</taxon>
        <taxon>Pseudonocardiales</taxon>
        <taxon>Pseudonocardiaceae</taxon>
    </lineage>
</organism>
<dbReference type="CDD" id="cd06170">
    <property type="entry name" value="LuxR_C_like"/>
    <property type="match status" value="1"/>
</dbReference>
<dbReference type="PANTHER" id="PTHR43214:SF42">
    <property type="entry name" value="TRANSCRIPTIONAL REGULATORY PROTEIN DESR"/>
    <property type="match status" value="1"/>
</dbReference>
<dbReference type="PROSITE" id="PS50043">
    <property type="entry name" value="HTH_LUXR_2"/>
    <property type="match status" value="1"/>
</dbReference>
<name>A0A4R7VYF9_9PSEU</name>
<dbReference type="InterPro" id="IPR001789">
    <property type="entry name" value="Sig_transdc_resp-reg_receiver"/>
</dbReference>
<dbReference type="RefSeq" id="WP_133902305.1">
    <property type="nucleotide sequence ID" value="NZ_SOCP01000003.1"/>
</dbReference>
<dbReference type="PROSITE" id="PS50110">
    <property type="entry name" value="RESPONSE_REGULATORY"/>
    <property type="match status" value="1"/>
</dbReference>
<dbReference type="Gene3D" id="3.40.50.2300">
    <property type="match status" value="1"/>
</dbReference>
<dbReference type="Pfam" id="PF00196">
    <property type="entry name" value="GerE"/>
    <property type="match status" value="1"/>
</dbReference>
<sequence length="217" mass="23078">MARQSSSGSAEQEDGRSIRVLLAEDMDLLRTALVSMLEDEEDIEVIADLKCDQQAVSVALRLRPDVAVIAADIPENKGLSTVHEIRKKLPECQIVALTVTRPAGLLKRLLAADVSGLIDKNAPATRLLHAIRNVADGGTVIDANLVVAALAAGSNPFTPRELTVLRLAAEGASGPEIAKQLSLSPGTVRNYLSNAMNKTGARTRIDAIRIATESGWL</sequence>
<protein>
    <submittedName>
        <fullName evidence="5">Two-component system response regulator DesR</fullName>
    </submittedName>
</protein>
<evidence type="ECO:0000259" key="4">
    <source>
        <dbReference type="PROSITE" id="PS50110"/>
    </source>
</evidence>
<dbReference type="Proteomes" id="UP000294927">
    <property type="component" value="Unassembled WGS sequence"/>
</dbReference>